<protein>
    <submittedName>
        <fullName evidence="1">Uncharacterized protein</fullName>
    </submittedName>
</protein>
<reference evidence="1" key="1">
    <citation type="submission" date="2014-11" db="EMBL/GenBank/DDBJ databases">
        <authorList>
            <person name="Amaro Gonzalez C."/>
        </authorList>
    </citation>
    <scope>NUCLEOTIDE SEQUENCE</scope>
</reference>
<dbReference type="PROSITE" id="PS51257">
    <property type="entry name" value="PROKAR_LIPOPROTEIN"/>
    <property type="match status" value="1"/>
</dbReference>
<organism evidence="1">
    <name type="scientific">Anguilla anguilla</name>
    <name type="common">European freshwater eel</name>
    <name type="synonym">Muraena anguilla</name>
    <dbReference type="NCBI Taxonomy" id="7936"/>
    <lineage>
        <taxon>Eukaryota</taxon>
        <taxon>Metazoa</taxon>
        <taxon>Chordata</taxon>
        <taxon>Craniata</taxon>
        <taxon>Vertebrata</taxon>
        <taxon>Euteleostomi</taxon>
        <taxon>Actinopterygii</taxon>
        <taxon>Neopterygii</taxon>
        <taxon>Teleostei</taxon>
        <taxon>Anguilliformes</taxon>
        <taxon>Anguillidae</taxon>
        <taxon>Anguilla</taxon>
    </lineage>
</organism>
<evidence type="ECO:0000313" key="1">
    <source>
        <dbReference type="EMBL" id="JAH14342.1"/>
    </source>
</evidence>
<sequence length="47" mass="5593">MYMYFKKEKGKKKKKKLNTTFPFCLFSACVCVSDLKDRSTRYNTEGQ</sequence>
<proteinExistence type="predicted"/>
<accession>A0A0E9QCX5</accession>
<name>A0A0E9QCX5_ANGAN</name>
<dbReference type="EMBL" id="GBXM01094235">
    <property type="protein sequence ID" value="JAH14342.1"/>
    <property type="molecule type" value="Transcribed_RNA"/>
</dbReference>
<dbReference type="AlphaFoldDB" id="A0A0E9QCX5"/>
<reference evidence="1" key="2">
    <citation type="journal article" date="2015" name="Fish Shellfish Immunol.">
        <title>Early steps in the European eel (Anguilla anguilla)-Vibrio vulnificus interaction in the gills: Role of the RtxA13 toxin.</title>
        <authorList>
            <person name="Callol A."/>
            <person name="Pajuelo D."/>
            <person name="Ebbesson L."/>
            <person name="Teles M."/>
            <person name="MacKenzie S."/>
            <person name="Amaro C."/>
        </authorList>
    </citation>
    <scope>NUCLEOTIDE SEQUENCE</scope>
</reference>